<name>A0A4U5P822_STECR</name>
<evidence type="ECO:0000313" key="1">
    <source>
        <dbReference type="EMBL" id="TKR92220.1"/>
    </source>
</evidence>
<reference evidence="1" key="2">
    <citation type="journal article" date="2015" name="Genome Biol.">
        <title>Comparative genomics of Steinernema reveals deeply conserved gene regulatory networks.</title>
        <authorList>
            <person name="Dillman A.R."/>
            <person name="Macchietto M."/>
            <person name="Porter C.F."/>
            <person name="Rogers A."/>
            <person name="Williams B."/>
            <person name="Antoshechkin I."/>
            <person name="Lee M.M."/>
            <person name="Goodwin Z."/>
            <person name="Lu X."/>
            <person name="Lewis E.E."/>
            <person name="Goodrich-Blair H."/>
            <person name="Stock S.P."/>
            <person name="Adams B.J."/>
            <person name="Sternberg P.W."/>
            <person name="Mortazavi A."/>
        </authorList>
    </citation>
    <scope>NUCLEOTIDE SEQUENCE [LARGE SCALE GENOMIC DNA]</scope>
    <source>
        <strain evidence="1">ALL</strain>
    </source>
</reference>
<organism evidence="1">
    <name type="scientific">Steinernema carpocapsae</name>
    <name type="common">Entomopathogenic nematode</name>
    <dbReference type="NCBI Taxonomy" id="34508"/>
    <lineage>
        <taxon>Eukaryota</taxon>
        <taxon>Metazoa</taxon>
        <taxon>Ecdysozoa</taxon>
        <taxon>Nematoda</taxon>
        <taxon>Chromadorea</taxon>
        <taxon>Rhabditida</taxon>
        <taxon>Tylenchina</taxon>
        <taxon>Panagrolaimomorpha</taxon>
        <taxon>Strongyloidoidea</taxon>
        <taxon>Steinernematidae</taxon>
        <taxon>Steinernema</taxon>
    </lineage>
</organism>
<dbReference type="AlphaFoldDB" id="A0A4U5P822"/>
<reference evidence="1" key="1">
    <citation type="submission" date="2013-11" db="EMBL/GenBank/DDBJ databases">
        <authorList>
            <person name="Sternberg P."/>
            <person name="Dillman A."/>
            <person name="Macchietto M."/>
        </authorList>
    </citation>
    <scope>NUCLEOTIDE SEQUENCE</scope>
    <source>
        <strain evidence="1">ALL</strain>
    </source>
</reference>
<dbReference type="EMBL" id="AZBU02000002">
    <property type="protein sequence ID" value="TKR92220.1"/>
    <property type="molecule type" value="Genomic_DNA"/>
</dbReference>
<accession>A0A4U5P822</accession>
<protein>
    <submittedName>
        <fullName evidence="1">Uncharacterized protein</fullName>
    </submittedName>
</protein>
<comment type="caution">
    <text evidence="1">The sequence shown here is derived from an EMBL/GenBank/DDBJ whole genome shotgun (WGS) entry which is preliminary data.</text>
</comment>
<gene>
    <name evidence="1" type="ORF">L596_006913</name>
</gene>
<reference evidence="1" key="3">
    <citation type="journal article" date="2019" name="G3 (Bethesda)">
        <title>Hybrid Assembly of the Genome of the Entomopathogenic Nematode Steinernema carpocapsae Identifies the X-Chromosome.</title>
        <authorList>
            <person name="Serra L."/>
            <person name="Macchietto M."/>
            <person name="Macias-Munoz A."/>
            <person name="McGill C.J."/>
            <person name="Rodriguez I.M."/>
            <person name="Rodriguez B."/>
            <person name="Murad R."/>
            <person name="Mortazavi A."/>
        </authorList>
    </citation>
    <scope>NUCLEOTIDE SEQUENCE</scope>
    <source>
        <strain evidence="1">ALL</strain>
    </source>
</reference>
<sequence>MPQASDPAAAAQILLIFATSAPHSPLTRVPFTPVNLVPEHLPSFGITCFSIFGINGAKRGIASFCFKMCFKESCERFESGFAQIGAIWITMRKSSTESRDTESVICCFIAATRDVMSLTRPLRRSTSARSSTFSSSASF</sequence>
<proteinExistence type="predicted"/>